<dbReference type="InterPro" id="IPR036856">
    <property type="entry name" value="Ald_Oxase/Xan_DH_a/b_sf"/>
</dbReference>
<dbReference type="GO" id="GO:0005506">
    <property type="term" value="F:iron ion binding"/>
    <property type="evidence" value="ECO:0007669"/>
    <property type="project" value="InterPro"/>
</dbReference>
<gene>
    <name evidence="4" type="ORF">SAMN05216276_1025112</name>
</gene>
<dbReference type="GO" id="GO:0016491">
    <property type="term" value="F:oxidoreductase activity"/>
    <property type="evidence" value="ECO:0007669"/>
    <property type="project" value="UniProtKB-KW"/>
</dbReference>
<dbReference type="SMART" id="SM01008">
    <property type="entry name" value="Ald_Xan_dh_C"/>
    <property type="match status" value="1"/>
</dbReference>
<evidence type="ECO:0000313" key="5">
    <source>
        <dbReference type="Proteomes" id="UP000198282"/>
    </source>
</evidence>
<dbReference type="AlphaFoldDB" id="A0A239K6G1"/>
<dbReference type="RefSeq" id="WP_089209680.1">
    <property type="nucleotide sequence ID" value="NZ_FZOD01000025.1"/>
</dbReference>
<organism evidence="4 5">
    <name type="scientific">Streptosporangium subroseum</name>
    <dbReference type="NCBI Taxonomy" id="106412"/>
    <lineage>
        <taxon>Bacteria</taxon>
        <taxon>Bacillati</taxon>
        <taxon>Actinomycetota</taxon>
        <taxon>Actinomycetes</taxon>
        <taxon>Streptosporangiales</taxon>
        <taxon>Streptosporangiaceae</taxon>
        <taxon>Streptosporangium</taxon>
    </lineage>
</organism>
<evidence type="ECO:0000256" key="2">
    <source>
        <dbReference type="ARBA" id="ARBA00023002"/>
    </source>
</evidence>
<dbReference type="Proteomes" id="UP000198282">
    <property type="component" value="Unassembled WGS sequence"/>
</dbReference>
<dbReference type="Pfam" id="PF02738">
    <property type="entry name" value="MoCoBD_1"/>
    <property type="match status" value="1"/>
</dbReference>
<dbReference type="InterPro" id="IPR016208">
    <property type="entry name" value="Ald_Oxase/xanthine_DH-like"/>
</dbReference>
<dbReference type="OrthoDB" id="9758509at2"/>
<feature type="domain" description="Aldehyde oxidase/xanthine dehydrogenase a/b hammerhead" evidence="3">
    <location>
        <begin position="21"/>
        <end position="125"/>
    </location>
</feature>
<name>A0A239K6G1_9ACTN</name>
<evidence type="ECO:0000313" key="4">
    <source>
        <dbReference type="EMBL" id="SNT13199.1"/>
    </source>
</evidence>
<sequence>MSGRGAVGAPLDRVEGHLKVRGAATYANEWPVENPAYLYPLLSTIASGRVTGVDASAATAEPGVLGVLTHLNAPKLAWPNDPEVAALQSGEVAFHGQFVGAVVAESIEIARYAAGLVTLEYEKRPVDVDMRADRDDLLKPQHAAIFGSQPGDLQDGSSADSAVGDFEAGMDSAIHTLDATYSTPIQHHHPLEPHTAIAVWTDDEITLYCSSQGVHLHRTLLANAFGIDASRIRVISPHVGGAFGSKVFPVTWATLAFMGAQLVPGRPVKFALTRQQMFTLVGHRPATIQRIRLGADADGRLVALGHDVVQETARAKQYAEQTVAASRLMYAAPHRRTTTRIATLDLPVPTIMRGPGEATGMFALESAMDEFAVSMGMDPIEFRVLNEPAVHPESGLPFSSRHLVTCLREGSRRFGWEHRAPATPARSENGWLIGTGVASSTYPSPRLPGNTATIRVGADGRHTVRIAAADIGTGTWTTLAQIAAEALDVAVEDVTLQIGDTDHPLASSAGFSSGINCWGTTIHAAAGELRAALNENGGAVPDEGLEVTTDIPDNPYIAQYAMYSFGAQFAEVRVHEDTGEVRVPRLLGVFDVGRVINPKTARSQLLGGMTQGLSMALHEAAAIDPRYGHVVNNDLGGYHFAANADVGSIEVHCLEERDPYVNPMGSKGAGEVCIVGTAAAIANAVCHATGIRVRDLPITLDKLLR</sequence>
<reference evidence="4 5" key="1">
    <citation type="submission" date="2017-06" db="EMBL/GenBank/DDBJ databases">
        <authorList>
            <person name="Kim H.J."/>
            <person name="Triplett B.A."/>
        </authorList>
    </citation>
    <scope>NUCLEOTIDE SEQUENCE [LARGE SCALE GENOMIC DNA]</scope>
    <source>
        <strain evidence="4 5">CGMCC 4.2132</strain>
    </source>
</reference>
<keyword evidence="1" id="KW-0500">Molybdenum</keyword>
<evidence type="ECO:0000259" key="3">
    <source>
        <dbReference type="SMART" id="SM01008"/>
    </source>
</evidence>
<dbReference type="Pfam" id="PF20256">
    <property type="entry name" value="MoCoBD_2"/>
    <property type="match status" value="2"/>
</dbReference>
<dbReference type="Gene3D" id="3.90.1170.50">
    <property type="entry name" value="Aldehyde oxidase/xanthine dehydrogenase, a/b hammerhead"/>
    <property type="match status" value="1"/>
</dbReference>
<evidence type="ECO:0000256" key="1">
    <source>
        <dbReference type="ARBA" id="ARBA00022505"/>
    </source>
</evidence>
<keyword evidence="5" id="KW-1185">Reference proteome</keyword>
<proteinExistence type="predicted"/>
<dbReference type="InterPro" id="IPR046867">
    <property type="entry name" value="AldOxase/xan_DH_MoCoBD2"/>
</dbReference>
<dbReference type="PANTHER" id="PTHR11908">
    <property type="entry name" value="XANTHINE DEHYDROGENASE"/>
    <property type="match status" value="1"/>
</dbReference>
<dbReference type="InterPro" id="IPR008274">
    <property type="entry name" value="AldOxase/xan_DH_MoCoBD1"/>
</dbReference>
<dbReference type="PANTHER" id="PTHR11908:SF132">
    <property type="entry name" value="ALDEHYDE OXIDASE 1-RELATED"/>
    <property type="match status" value="1"/>
</dbReference>
<accession>A0A239K6G1</accession>
<dbReference type="SUPFAM" id="SSF54665">
    <property type="entry name" value="CO dehydrogenase molybdoprotein N-domain-like"/>
    <property type="match status" value="1"/>
</dbReference>
<dbReference type="InterPro" id="IPR000674">
    <property type="entry name" value="Ald_Oxase/Xan_DH_a/b"/>
</dbReference>
<dbReference type="InterPro" id="IPR037165">
    <property type="entry name" value="AldOxase/xan_DH_Mopterin-bd_sf"/>
</dbReference>
<keyword evidence="2" id="KW-0560">Oxidoreductase</keyword>
<dbReference type="Pfam" id="PF01315">
    <property type="entry name" value="Ald_Xan_dh_C"/>
    <property type="match status" value="1"/>
</dbReference>
<protein>
    <submittedName>
        <fullName evidence="4">Xanthine dehydrogenase YagR molybdenum-binding subunit</fullName>
    </submittedName>
</protein>
<dbReference type="EMBL" id="FZOD01000025">
    <property type="protein sequence ID" value="SNT13199.1"/>
    <property type="molecule type" value="Genomic_DNA"/>
</dbReference>
<dbReference type="SUPFAM" id="SSF56003">
    <property type="entry name" value="Molybdenum cofactor-binding domain"/>
    <property type="match status" value="1"/>
</dbReference>
<dbReference type="Gene3D" id="3.30.365.10">
    <property type="entry name" value="Aldehyde oxidase/xanthine dehydrogenase, molybdopterin binding domain"/>
    <property type="match status" value="4"/>
</dbReference>